<accession>A0AAD2Q296</accession>
<gene>
    <name evidence="2" type="ORF">MYCIT1_LOCUS11224</name>
</gene>
<proteinExistence type="predicted"/>
<sequence>MLSTLAGNSILSADDTSACEGDHRRAQEHVPTEHLRDVATVLVRRPARRAAKCALVAGKWKSAATAGMVSGAATGASLNGAQFLSEWDNTSGTEPKVEKVYQISIPRGPPPVPNRSFFDPTSLTNAAAPSTRRPKSASSTACSASASSAPKGPALCSFRSCGICSIVKSSFHEFTFGKKANCGRCGDGVYAFRNPSLADGHSTSATSTPYRVMIACDAAVASNAETSR</sequence>
<protein>
    <submittedName>
        <fullName evidence="2">Uncharacterized protein</fullName>
    </submittedName>
</protein>
<evidence type="ECO:0000256" key="1">
    <source>
        <dbReference type="SAM" id="MobiDB-lite"/>
    </source>
</evidence>
<organism evidence="2 3">
    <name type="scientific">Mycena citricolor</name>
    <dbReference type="NCBI Taxonomy" id="2018698"/>
    <lineage>
        <taxon>Eukaryota</taxon>
        <taxon>Fungi</taxon>
        <taxon>Dikarya</taxon>
        <taxon>Basidiomycota</taxon>
        <taxon>Agaricomycotina</taxon>
        <taxon>Agaricomycetes</taxon>
        <taxon>Agaricomycetidae</taxon>
        <taxon>Agaricales</taxon>
        <taxon>Marasmiineae</taxon>
        <taxon>Mycenaceae</taxon>
        <taxon>Mycena</taxon>
    </lineage>
</organism>
<comment type="caution">
    <text evidence="2">The sequence shown here is derived from an EMBL/GenBank/DDBJ whole genome shotgun (WGS) entry which is preliminary data.</text>
</comment>
<dbReference type="AlphaFoldDB" id="A0AAD2Q296"/>
<feature type="compositionally biased region" description="Low complexity" evidence="1">
    <location>
        <begin position="136"/>
        <end position="149"/>
    </location>
</feature>
<dbReference type="Proteomes" id="UP001295794">
    <property type="component" value="Unassembled WGS sequence"/>
</dbReference>
<keyword evidence="3" id="KW-1185">Reference proteome</keyword>
<feature type="compositionally biased region" description="Polar residues" evidence="1">
    <location>
        <begin position="119"/>
        <end position="128"/>
    </location>
</feature>
<feature type="region of interest" description="Disordered" evidence="1">
    <location>
        <begin position="106"/>
        <end position="153"/>
    </location>
</feature>
<dbReference type="SUPFAM" id="SSF56399">
    <property type="entry name" value="ADP-ribosylation"/>
    <property type="match status" value="1"/>
</dbReference>
<name>A0AAD2Q296_9AGAR</name>
<evidence type="ECO:0000313" key="3">
    <source>
        <dbReference type="Proteomes" id="UP001295794"/>
    </source>
</evidence>
<reference evidence="2" key="1">
    <citation type="submission" date="2023-11" db="EMBL/GenBank/DDBJ databases">
        <authorList>
            <person name="De Vega J J."/>
            <person name="De Vega J J."/>
        </authorList>
    </citation>
    <scope>NUCLEOTIDE SEQUENCE</scope>
</reference>
<evidence type="ECO:0000313" key="2">
    <source>
        <dbReference type="EMBL" id="CAK5268148.1"/>
    </source>
</evidence>
<dbReference type="EMBL" id="CAVNYO010000138">
    <property type="protein sequence ID" value="CAK5268148.1"/>
    <property type="molecule type" value="Genomic_DNA"/>
</dbReference>